<dbReference type="GO" id="GO:0005509">
    <property type="term" value="F:calcium ion binding"/>
    <property type="evidence" value="ECO:0007669"/>
    <property type="project" value="InterPro"/>
</dbReference>
<feature type="transmembrane region" description="Helical" evidence="1">
    <location>
        <begin position="148"/>
        <end position="168"/>
    </location>
</feature>
<dbReference type="AlphaFoldDB" id="A0A4Y8IAY7"/>
<dbReference type="PANTHER" id="PTHR19353:SF73">
    <property type="entry name" value="FATTY ACID DESATURASE"/>
    <property type="match status" value="1"/>
</dbReference>
<evidence type="ECO:0000313" key="3">
    <source>
        <dbReference type="EMBL" id="TFB13107.1"/>
    </source>
</evidence>
<dbReference type="RefSeq" id="WP_134341596.1">
    <property type="nucleotide sequence ID" value="NZ_SOPW01000030.1"/>
</dbReference>
<dbReference type="GO" id="GO:0016717">
    <property type="term" value="F:oxidoreductase activity, acting on paired donors, with oxidation of a pair of donors resulting in the reduction of molecular oxygen to two molecules of water"/>
    <property type="evidence" value="ECO:0007669"/>
    <property type="project" value="TreeGrafter"/>
</dbReference>
<dbReference type="InterPro" id="IPR012171">
    <property type="entry name" value="Fatty_acid_desaturase"/>
</dbReference>
<reference evidence="3 4" key="1">
    <citation type="submission" date="2019-03" db="EMBL/GenBank/DDBJ databases">
        <authorList>
            <person name="He R.-H."/>
        </authorList>
    </citation>
    <scope>NUCLEOTIDE SEQUENCE [LARGE SCALE GENOMIC DNA]</scope>
    <source>
        <strain evidence="4">SH 714</strain>
    </source>
</reference>
<dbReference type="GO" id="GO:0016020">
    <property type="term" value="C:membrane"/>
    <property type="evidence" value="ECO:0007669"/>
    <property type="project" value="TreeGrafter"/>
</dbReference>
<protein>
    <submittedName>
        <fullName evidence="3">Fatty acid desaturase</fullName>
    </submittedName>
</protein>
<keyword evidence="4" id="KW-1185">Reference proteome</keyword>
<accession>A0A4Y8IAY7</accession>
<feature type="transmembrane region" description="Helical" evidence="1">
    <location>
        <begin position="180"/>
        <end position="200"/>
    </location>
</feature>
<evidence type="ECO:0000256" key="1">
    <source>
        <dbReference type="SAM" id="Phobius"/>
    </source>
</evidence>
<dbReference type="Pfam" id="PF00487">
    <property type="entry name" value="FA_desaturase"/>
    <property type="match status" value="1"/>
</dbReference>
<dbReference type="InterPro" id="IPR002048">
    <property type="entry name" value="EF_hand_dom"/>
</dbReference>
<organism evidence="3 4">
    <name type="scientific">Filobacillus milosensis</name>
    <dbReference type="NCBI Taxonomy" id="94137"/>
    <lineage>
        <taxon>Bacteria</taxon>
        <taxon>Bacillati</taxon>
        <taxon>Bacillota</taxon>
        <taxon>Bacilli</taxon>
        <taxon>Bacillales</taxon>
        <taxon>Bacillaceae</taxon>
        <taxon>Filobacillus</taxon>
    </lineage>
</organism>
<dbReference type="OrthoDB" id="9769653at2"/>
<dbReference type="CDD" id="cd03507">
    <property type="entry name" value="Delta12-FADS-like"/>
    <property type="match status" value="1"/>
</dbReference>
<dbReference type="PANTHER" id="PTHR19353">
    <property type="entry name" value="FATTY ACID DESATURASE 2"/>
    <property type="match status" value="1"/>
</dbReference>
<dbReference type="GO" id="GO:0006629">
    <property type="term" value="P:lipid metabolic process"/>
    <property type="evidence" value="ECO:0007669"/>
    <property type="project" value="InterPro"/>
</dbReference>
<evidence type="ECO:0000259" key="2">
    <source>
        <dbReference type="PROSITE" id="PS50222"/>
    </source>
</evidence>
<feature type="transmembrane region" description="Helical" evidence="1">
    <location>
        <begin position="48"/>
        <end position="73"/>
    </location>
</feature>
<keyword evidence="1" id="KW-0472">Membrane</keyword>
<gene>
    <name evidence="3" type="ORF">E3U55_16605</name>
</gene>
<feature type="transmembrane region" description="Helical" evidence="1">
    <location>
        <begin position="21"/>
        <end position="42"/>
    </location>
</feature>
<name>A0A4Y8IAY7_9BACI</name>
<sequence length="346" mass="40388">MGHSKLAQLKKSIREFEQSDTKASVLQIINTLPPFFILWYLAYASISVSIWLSLACSILAAGFLVRVFIIFHDCCHGSFFKNRKINHYLGTFTGILTMFPYSKWKREHSIHHATSSNLDKRGTGDVWIMTVKEFVKASKLERLQYRLYRNPFVMFVLGPLLLFFVSNRKNRKDAKKKERYNTYLTNVSIVAISALLILAIGWQNFLIVQLPIMFVSGMLGIWLFYVQHQFEDSYFEDEEEWDYVKAAIDGSSYYKLPRVLQWLTGNIGYHHVHHLSPKVPNYNLEDVHESTPPLQQATTITMKSSLKSIRFRLFDEDHKRFVSFKEVKPLLKESSQKVNLNRKETV</sequence>
<feature type="transmembrane region" description="Helical" evidence="1">
    <location>
        <begin position="206"/>
        <end position="226"/>
    </location>
</feature>
<dbReference type="PROSITE" id="PS50222">
    <property type="entry name" value="EF_HAND_2"/>
    <property type="match status" value="1"/>
</dbReference>
<proteinExistence type="predicted"/>
<dbReference type="EMBL" id="SOPW01000030">
    <property type="protein sequence ID" value="TFB13107.1"/>
    <property type="molecule type" value="Genomic_DNA"/>
</dbReference>
<comment type="caution">
    <text evidence="3">The sequence shown here is derived from an EMBL/GenBank/DDBJ whole genome shotgun (WGS) entry which is preliminary data.</text>
</comment>
<feature type="transmembrane region" description="Helical" evidence="1">
    <location>
        <begin position="85"/>
        <end position="102"/>
    </location>
</feature>
<keyword evidence="1" id="KW-0812">Transmembrane</keyword>
<feature type="domain" description="EF-hand" evidence="2">
    <location>
        <begin position="311"/>
        <end position="337"/>
    </location>
</feature>
<dbReference type="Proteomes" id="UP000297975">
    <property type="component" value="Unassembled WGS sequence"/>
</dbReference>
<keyword evidence="1" id="KW-1133">Transmembrane helix</keyword>
<evidence type="ECO:0000313" key="4">
    <source>
        <dbReference type="Proteomes" id="UP000297975"/>
    </source>
</evidence>
<dbReference type="InterPro" id="IPR005804">
    <property type="entry name" value="FA_desaturase_dom"/>
</dbReference>